<evidence type="ECO:0000256" key="6">
    <source>
        <dbReference type="ARBA" id="ARBA00022692"/>
    </source>
</evidence>
<evidence type="ECO:0000256" key="2">
    <source>
        <dbReference type="ARBA" id="ARBA00004162"/>
    </source>
</evidence>
<evidence type="ECO:0000256" key="1">
    <source>
        <dbReference type="ARBA" id="ARBA00002254"/>
    </source>
</evidence>
<dbReference type="PANTHER" id="PTHR35091">
    <property type="entry name" value="FLAGELLAR PROTEIN FLIL"/>
    <property type="match status" value="1"/>
</dbReference>
<dbReference type="EMBL" id="JAYXHS010000002">
    <property type="protein sequence ID" value="MEC5386607.1"/>
    <property type="molecule type" value="Genomic_DNA"/>
</dbReference>
<keyword evidence="13" id="KW-1185">Reference proteome</keyword>
<keyword evidence="11" id="KW-0732">Signal</keyword>
<evidence type="ECO:0000313" key="12">
    <source>
        <dbReference type="EMBL" id="MEC5386607.1"/>
    </source>
</evidence>
<evidence type="ECO:0000313" key="13">
    <source>
        <dbReference type="Proteomes" id="UP001331561"/>
    </source>
</evidence>
<dbReference type="InterPro" id="IPR005503">
    <property type="entry name" value="FliL"/>
</dbReference>
<evidence type="ECO:0000256" key="4">
    <source>
        <dbReference type="ARBA" id="ARBA00022475"/>
    </source>
</evidence>
<sequence>MTNQTPSARRFAAPFVSARLAPLLLALSLAWSPLASASGHGGGGESAGPAPLQFTVNVNSANGASGFVQVALVLSPANEEATKEFDLYRPMVMHYINLVIAGFSAETLRSVTGKDKLAESIAQRVNKELGLTRKTGVANVFFTSFIVQ</sequence>
<evidence type="ECO:0000256" key="8">
    <source>
        <dbReference type="ARBA" id="ARBA00022989"/>
    </source>
</evidence>
<keyword evidence="12" id="KW-0966">Cell projection</keyword>
<dbReference type="RefSeq" id="WP_327599566.1">
    <property type="nucleotide sequence ID" value="NZ_JAYXHS010000002.1"/>
</dbReference>
<gene>
    <name evidence="12" type="ORF">VVD49_12800</name>
</gene>
<dbReference type="PANTHER" id="PTHR35091:SF2">
    <property type="entry name" value="FLAGELLAR PROTEIN FLIL"/>
    <property type="match status" value="1"/>
</dbReference>
<keyword evidence="6" id="KW-0812">Transmembrane</keyword>
<dbReference type="Proteomes" id="UP001331561">
    <property type="component" value="Unassembled WGS sequence"/>
</dbReference>
<accession>A0ABU6K4M9</accession>
<keyword evidence="12" id="KW-0282">Flagellum</keyword>
<keyword evidence="7 10" id="KW-0283">Flagellar rotation</keyword>
<keyword evidence="10" id="KW-0997">Cell inner membrane</keyword>
<evidence type="ECO:0000256" key="10">
    <source>
        <dbReference type="RuleBase" id="RU364125"/>
    </source>
</evidence>
<comment type="caution">
    <text evidence="12">The sequence shown here is derived from an EMBL/GenBank/DDBJ whole genome shotgun (WGS) entry which is preliminary data.</text>
</comment>
<keyword evidence="9 10" id="KW-0472">Membrane</keyword>
<comment type="subcellular location">
    <subcellularLocation>
        <location evidence="10">Cell inner membrane</location>
    </subcellularLocation>
    <subcellularLocation>
        <location evidence="2">Cell membrane</location>
        <topology evidence="2">Single-pass membrane protein</topology>
    </subcellularLocation>
</comment>
<feature type="chain" id="PRO_5045726386" description="Flagellar protein FliL" evidence="11">
    <location>
        <begin position="38"/>
        <end position="148"/>
    </location>
</feature>
<dbReference type="Pfam" id="PF03748">
    <property type="entry name" value="FliL"/>
    <property type="match status" value="1"/>
</dbReference>
<evidence type="ECO:0000256" key="9">
    <source>
        <dbReference type="ARBA" id="ARBA00023136"/>
    </source>
</evidence>
<keyword evidence="4" id="KW-1003">Cell membrane</keyword>
<keyword evidence="5 10" id="KW-0145">Chemotaxis</keyword>
<comment type="function">
    <text evidence="1 10">Controls the rotational direction of flagella during chemotaxis.</text>
</comment>
<evidence type="ECO:0000256" key="3">
    <source>
        <dbReference type="ARBA" id="ARBA00008281"/>
    </source>
</evidence>
<proteinExistence type="inferred from homology"/>
<name>A0ABU6K4M9_9RHOO</name>
<reference evidence="12 13" key="1">
    <citation type="submission" date="2024-01" db="EMBL/GenBank/DDBJ databases">
        <title>Uliginosibacterium soil sp. nov.</title>
        <authorList>
            <person name="Lv Y."/>
        </authorList>
    </citation>
    <scope>NUCLEOTIDE SEQUENCE [LARGE SCALE GENOMIC DNA]</scope>
    <source>
        <strain evidence="12 13">H3</strain>
    </source>
</reference>
<keyword evidence="12" id="KW-0969">Cilium</keyword>
<evidence type="ECO:0000256" key="7">
    <source>
        <dbReference type="ARBA" id="ARBA00022779"/>
    </source>
</evidence>
<keyword evidence="8" id="KW-1133">Transmembrane helix</keyword>
<comment type="similarity">
    <text evidence="3 10">Belongs to the FliL family.</text>
</comment>
<evidence type="ECO:0000256" key="11">
    <source>
        <dbReference type="SAM" id="SignalP"/>
    </source>
</evidence>
<protein>
    <recommendedName>
        <fullName evidence="10">Flagellar protein FliL</fullName>
    </recommendedName>
</protein>
<organism evidence="12 13">
    <name type="scientific">Uliginosibacterium silvisoli</name>
    <dbReference type="NCBI Taxonomy" id="3114758"/>
    <lineage>
        <taxon>Bacteria</taxon>
        <taxon>Pseudomonadati</taxon>
        <taxon>Pseudomonadota</taxon>
        <taxon>Betaproteobacteria</taxon>
        <taxon>Rhodocyclales</taxon>
        <taxon>Zoogloeaceae</taxon>
        <taxon>Uliginosibacterium</taxon>
    </lineage>
</organism>
<feature type="signal peptide" evidence="11">
    <location>
        <begin position="1"/>
        <end position="37"/>
    </location>
</feature>
<evidence type="ECO:0000256" key="5">
    <source>
        <dbReference type="ARBA" id="ARBA00022500"/>
    </source>
</evidence>